<dbReference type="Proteomes" id="UP000823388">
    <property type="component" value="Chromosome 2K"/>
</dbReference>
<organism evidence="2 3">
    <name type="scientific">Panicum virgatum</name>
    <name type="common">Blackwell switchgrass</name>
    <dbReference type="NCBI Taxonomy" id="38727"/>
    <lineage>
        <taxon>Eukaryota</taxon>
        <taxon>Viridiplantae</taxon>
        <taxon>Streptophyta</taxon>
        <taxon>Embryophyta</taxon>
        <taxon>Tracheophyta</taxon>
        <taxon>Spermatophyta</taxon>
        <taxon>Magnoliopsida</taxon>
        <taxon>Liliopsida</taxon>
        <taxon>Poales</taxon>
        <taxon>Poaceae</taxon>
        <taxon>PACMAD clade</taxon>
        <taxon>Panicoideae</taxon>
        <taxon>Panicodae</taxon>
        <taxon>Paniceae</taxon>
        <taxon>Panicinae</taxon>
        <taxon>Panicum</taxon>
        <taxon>Panicum sect. Hiantes</taxon>
    </lineage>
</organism>
<evidence type="ECO:0000313" key="2">
    <source>
        <dbReference type="EMBL" id="KAG2646234.1"/>
    </source>
</evidence>
<evidence type="ECO:0000256" key="1">
    <source>
        <dbReference type="SAM" id="MobiDB-lite"/>
    </source>
</evidence>
<dbReference type="AlphaFoldDB" id="A0A8T0WM62"/>
<reference evidence="2" key="1">
    <citation type="submission" date="2020-05" db="EMBL/GenBank/DDBJ databases">
        <title>WGS assembly of Panicum virgatum.</title>
        <authorList>
            <person name="Lovell J.T."/>
            <person name="Jenkins J."/>
            <person name="Shu S."/>
            <person name="Juenger T.E."/>
            <person name="Schmutz J."/>
        </authorList>
    </citation>
    <scope>NUCLEOTIDE SEQUENCE</scope>
    <source>
        <strain evidence="2">AP13</strain>
    </source>
</reference>
<sequence length="109" mass="11662">MAGGCLLPRPLPVGCGGGIRAAPPRLIILRVPPGRHGREPPRATRTTRTGGAGARRTTRTGGAGRDRHRGREEEDEDGRRGREEDDEDGRRGSGQAPRARGGRRGRAAR</sequence>
<gene>
    <name evidence="2" type="ORF">PVAP13_2KG497105</name>
</gene>
<feature type="compositionally biased region" description="Basic residues" evidence="1">
    <location>
        <begin position="100"/>
        <end position="109"/>
    </location>
</feature>
<name>A0A8T0WM62_PANVG</name>
<proteinExistence type="predicted"/>
<comment type="caution">
    <text evidence="2">The sequence shown here is derived from an EMBL/GenBank/DDBJ whole genome shotgun (WGS) entry which is preliminary data.</text>
</comment>
<feature type="region of interest" description="Disordered" evidence="1">
    <location>
        <begin position="1"/>
        <end position="109"/>
    </location>
</feature>
<keyword evidence="3" id="KW-1185">Reference proteome</keyword>
<dbReference type="EMBL" id="CM029039">
    <property type="protein sequence ID" value="KAG2646234.1"/>
    <property type="molecule type" value="Genomic_DNA"/>
</dbReference>
<feature type="compositionally biased region" description="Basic and acidic residues" evidence="1">
    <location>
        <begin position="69"/>
        <end position="91"/>
    </location>
</feature>
<protein>
    <submittedName>
        <fullName evidence="2">Uncharacterized protein</fullName>
    </submittedName>
</protein>
<evidence type="ECO:0000313" key="3">
    <source>
        <dbReference type="Proteomes" id="UP000823388"/>
    </source>
</evidence>
<accession>A0A8T0WM62</accession>